<dbReference type="PANTHER" id="PTHR14969:SF13">
    <property type="entry name" value="AT30094P"/>
    <property type="match status" value="1"/>
</dbReference>
<dbReference type="CDD" id="cd03392">
    <property type="entry name" value="PAP2_like_2"/>
    <property type="match status" value="1"/>
</dbReference>
<dbReference type="RefSeq" id="WP_377054341.1">
    <property type="nucleotide sequence ID" value="NZ_JBHLVZ010000081.1"/>
</dbReference>
<gene>
    <name evidence="3" type="ORF">ACFFIC_21950</name>
</gene>
<dbReference type="PANTHER" id="PTHR14969">
    <property type="entry name" value="SPHINGOSINE-1-PHOSPHATE PHOSPHOHYDROLASE"/>
    <property type="match status" value="1"/>
</dbReference>
<protein>
    <submittedName>
        <fullName evidence="3">Phosphatase PAP2 family protein</fullName>
    </submittedName>
</protein>
<dbReference type="InterPro" id="IPR036938">
    <property type="entry name" value="PAP2/HPO_sf"/>
</dbReference>
<dbReference type="Proteomes" id="UP001589789">
    <property type="component" value="Unassembled WGS sequence"/>
</dbReference>
<dbReference type="Pfam" id="PF01569">
    <property type="entry name" value="PAP2"/>
    <property type="match status" value="1"/>
</dbReference>
<dbReference type="Gene3D" id="1.20.144.10">
    <property type="entry name" value="Phosphatidic acid phosphatase type 2/haloperoxidase"/>
    <property type="match status" value="2"/>
</dbReference>
<keyword evidence="1" id="KW-1133">Transmembrane helix</keyword>
<feature type="transmembrane region" description="Helical" evidence="1">
    <location>
        <begin position="163"/>
        <end position="183"/>
    </location>
</feature>
<organism evidence="3 4">
    <name type="scientific">Muricoccus vinaceus</name>
    <dbReference type="NCBI Taxonomy" id="424704"/>
    <lineage>
        <taxon>Bacteria</taxon>
        <taxon>Pseudomonadati</taxon>
        <taxon>Pseudomonadota</taxon>
        <taxon>Alphaproteobacteria</taxon>
        <taxon>Acetobacterales</taxon>
        <taxon>Roseomonadaceae</taxon>
        <taxon>Muricoccus</taxon>
    </lineage>
</organism>
<feature type="transmembrane region" description="Helical" evidence="1">
    <location>
        <begin position="132"/>
        <end position="151"/>
    </location>
</feature>
<feature type="transmembrane region" description="Helical" evidence="1">
    <location>
        <begin position="62"/>
        <end position="84"/>
    </location>
</feature>
<name>A0ABV6IX33_9PROT</name>
<sequence>MLPLILLGAAAGAVWAFLGIAGEVAEGDTRALDEWVMLALRNPLDRSDPLGPPWLEETARDFTALGSNGVLALLVLAAVLFLTTARRRAEAAVLAASAGGALLLESLAKHWYDRPRPDLVPHAARVFTTGFPSGHATMAAAVYLTVGALLARTQPNPRLKTYIPSLAVGLALLVGLSRVYLGLHWPTDVAAGWALGAGWAALCWVAAYWLRRSSG</sequence>
<feature type="transmembrane region" description="Helical" evidence="1">
    <location>
        <begin position="189"/>
        <end position="210"/>
    </location>
</feature>
<evidence type="ECO:0000259" key="2">
    <source>
        <dbReference type="SMART" id="SM00014"/>
    </source>
</evidence>
<accession>A0ABV6IX33</accession>
<reference evidence="3 4" key="1">
    <citation type="submission" date="2024-09" db="EMBL/GenBank/DDBJ databases">
        <authorList>
            <person name="Sun Q."/>
            <person name="Mori K."/>
        </authorList>
    </citation>
    <scope>NUCLEOTIDE SEQUENCE [LARGE SCALE GENOMIC DNA]</scope>
    <source>
        <strain evidence="3 4">CCM 7468</strain>
    </source>
</reference>
<dbReference type="SUPFAM" id="SSF48317">
    <property type="entry name" value="Acid phosphatase/Vanadium-dependent haloperoxidase"/>
    <property type="match status" value="1"/>
</dbReference>
<dbReference type="SMART" id="SM00014">
    <property type="entry name" value="acidPPc"/>
    <property type="match status" value="1"/>
</dbReference>
<dbReference type="EMBL" id="JBHLVZ010000081">
    <property type="protein sequence ID" value="MFC0388178.1"/>
    <property type="molecule type" value="Genomic_DNA"/>
</dbReference>
<feature type="domain" description="Phosphatidic acid phosphatase type 2/haloperoxidase" evidence="2">
    <location>
        <begin position="89"/>
        <end position="204"/>
    </location>
</feature>
<dbReference type="InterPro" id="IPR000326">
    <property type="entry name" value="PAP2/HPO"/>
</dbReference>
<comment type="caution">
    <text evidence="3">The sequence shown here is derived from an EMBL/GenBank/DDBJ whole genome shotgun (WGS) entry which is preliminary data.</text>
</comment>
<evidence type="ECO:0000256" key="1">
    <source>
        <dbReference type="SAM" id="Phobius"/>
    </source>
</evidence>
<keyword evidence="1" id="KW-0472">Membrane</keyword>
<keyword evidence="1" id="KW-0812">Transmembrane</keyword>
<evidence type="ECO:0000313" key="3">
    <source>
        <dbReference type="EMBL" id="MFC0388178.1"/>
    </source>
</evidence>
<feature type="transmembrane region" description="Helical" evidence="1">
    <location>
        <begin position="91"/>
        <end position="112"/>
    </location>
</feature>
<keyword evidence="4" id="KW-1185">Reference proteome</keyword>
<evidence type="ECO:0000313" key="4">
    <source>
        <dbReference type="Proteomes" id="UP001589789"/>
    </source>
</evidence>
<proteinExistence type="predicted"/>